<feature type="chain" id="PRO_5020341124" evidence="1">
    <location>
        <begin position="27"/>
        <end position="135"/>
    </location>
</feature>
<dbReference type="OrthoDB" id="674043at2"/>
<keyword evidence="3" id="KW-1185">Reference proteome</keyword>
<proteinExistence type="predicted"/>
<evidence type="ECO:0000256" key="1">
    <source>
        <dbReference type="SAM" id="SignalP"/>
    </source>
</evidence>
<feature type="signal peptide" evidence="1">
    <location>
        <begin position="1"/>
        <end position="26"/>
    </location>
</feature>
<dbReference type="AlphaFoldDB" id="A0A4Q1D1I8"/>
<protein>
    <submittedName>
        <fullName evidence="2">DUF4907 domain-containing protein</fullName>
    </submittedName>
</protein>
<accession>A0A4Q1D1I8</accession>
<comment type="caution">
    <text evidence="2">The sequence shown here is derived from an EMBL/GenBank/DDBJ whole genome shotgun (WGS) entry which is preliminary data.</text>
</comment>
<name>A0A4Q1D1I8_9BACT</name>
<evidence type="ECO:0000313" key="2">
    <source>
        <dbReference type="EMBL" id="RXK80865.1"/>
    </source>
</evidence>
<sequence>MNSFRMKLIALPTSNIKLLLICVLLAGTMFSCQQHTQAEQQEKKSAPSPEDKLPIDVKFVELKNGAGWEYDIYVDHKLYIKQDRIPAISGIHGFATKADAEKTAHLVIQKIKEGQIPALSEQELKDLQIQLPTQQ</sequence>
<dbReference type="Pfam" id="PF16250">
    <property type="entry name" value="DUF4907"/>
    <property type="match status" value="1"/>
</dbReference>
<organism evidence="2 3">
    <name type="scientific">Filimonas effusa</name>
    <dbReference type="NCBI Taxonomy" id="2508721"/>
    <lineage>
        <taxon>Bacteria</taxon>
        <taxon>Pseudomonadati</taxon>
        <taxon>Bacteroidota</taxon>
        <taxon>Chitinophagia</taxon>
        <taxon>Chitinophagales</taxon>
        <taxon>Chitinophagaceae</taxon>
        <taxon>Filimonas</taxon>
    </lineage>
</organism>
<dbReference type="PROSITE" id="PS51257">
    <property type="entry name" value="PROKAR_LIPOPROTEIN"/>
    <property type="match status" value="1"/>
</dbReference>
<keyword evidence="1" id="KW-0732">Signal</keyword>
<dbReference type="Proteomes" id="UP000290545">
    <property type="component" value="Unassembled WGS sequence"/>
</dbReference>
<dbReference type="EMBL" id="SDHZ01000005">
    <property type="protein sequence ID" value="RXK80865.1"/>
    <property type="molecule type" value="Genomic_DNA"/>
</dbReference>
<dbReference type="InterPro" id="IPR032593">
    <property type="entry name" value="DUF4907"/>
</dbReference>
<reference evidence="2 3" key="1">
    <citation type="submission" date="2019-01" db="EMBL/GenBank/DDBJ databases">
        <title>Filimonas sp. strain TTM-71.</title>
        <authorList>
            <person name="Chen W.-M."/>
        </authorList>
    </citation>
    <scope>NUCLEOTIDE SEQUENCE [LARGE SCALE GENOMIC DNA]</scope>
    <source>
        <strain evidence="2 3">TTM-71</strain>
    </source>
</reference>
<gene>
    <name evidence="2" type="ORF">ESB13_22180</name>
</gene>
<evidence type="ECO:0000313" key="3">
    <source>
        <dbReference type="Proteomes" id="UP000290545"/>
    </source>
</evidence>